<feature type="domain" description="HTH araC/xylS-type" evidence="4">
    <location>
        <begin position="213"/>
        <end position="314"/>
    </location>
</feature>
<evidence type="ECO:0000313" key="5">
    <source>
        <dbReference type="EMBL" id="MUN55725.1"/>
    </source>
</evidence>
<accession>A0A7K1LKS3</accession>
<dbReference type="GO" id="GO:0043565">
    <property type="term" value="F:sequence-specific DNA binding"/>
    <property type="evidence" value="ECO:0007669"/>
    <property type="project" value="InterPro"/>
</dbReference>
<reference evidence="5 6" key="1">
    <citation type="submission" date="2019-12" db="EMBL/GenBank/DDBJ databases">
        <authorList>
            <person name="Li J."/>
            <person name="Shi Y."/>
            <person name="Xu G."/>
            <person name="Xiao D."/>
            <person name="Ran X."/>
        </authorList>
    </citation>
    <scope>NUCLEOTIDE SEQUENCE [LARGE SCALE GENOMIC DNA]</scope>
    <source>
        <strain evidence="5 6">JCM 15915</strain>
    </source>
</reference>
<dbReference type="InterPro" id="IPR050204">
    <property type="entry name" value="AraC_XylS_family_regulators"/>
</dbReference>
<keyword evidence="6" id="KW-1185">Reference proteome</keyword>
<dbReference type="PANTHER" id="PTHR46796:SF6">
    <property type="entry name" value="ARAC SUBFAMILY"/>
    <property type="match status" value="1"/>
</dbReference>
<dbReference type="SUPFAM" id="SSF46689">
    <property type="entry name" value="Homeodomain-like"/>
    <property type="match status" value="1"/>
</dbReference>
<dbReference type="PROSITE" id="PS01124">
    <property type="entry name" value="HTH_ARAC_FAMILY_2"/>
    <property type="match status" value="1"/>
</dbReference>
<evidence type="ECO:0000256" key="2">
    <source>
        <dbReference type="ARBA" id="ARBA00023125"/>
    </source>
</evidence>
<dbReference type="Gene3D" id="1.10.10.60">
    <property type="entry name" value="Homeodomain-like"/>
    <property type="match status" value="1"/>
</dbReference>
<comment type="caution">
    <text evidence="5">The sequence shown here is derived from an EMBL/GenBank/DDBJ whole genome shotgun (WGS) entry which is preliminary data.</text>
</comment>
<dbReference type="Pfam" id="PF14525">
    <property type="entry name" value="AraC_binding_2"/>
    <property type="match status" value="1"/>
</dbReference>
<protein>
    <submittedName>
        <fullName evidence="5">Helix-turn-helix domain-containing protein</fullName>
    </submittedName>
</protein>
<dbReference type="EMBL" id="WOGT01000008">
    <property type="protein sequence ID" value="MUN55725.1"/>
    <property type="molecule type" value="Genomic_DNA"/>
</dbReference>
<dbReference type="GO" id="GO:0003700">
    <property type="term" value="F:DNA-binding transcription factor activity"/>
    <property type="evidence" value="ECO:0007669"/>
    <property type="project" value="InterPro"/>
</dbReference>
<keyword evidence="2" id="KW-0238">DNA-binding</keyword>
<organism evidence="5 6">
    <name type="scientific">Rothia koreensis</name>
    <dbReference type="NCBI Taxonomy" id="592378"/>
    <lineage>
        <taxon>Bacteria</taxon>
        <taxon>Bacillati</taxon>
        <taxon>Actinomycetota</taxon>
        <taxon>Actinomycetes</taxon>
        <taxon>Micrococcales</taxon>
        <taxon>Micrococcaceae</taxon>
        <taxon>Rothia</taxon>
    </lineage>
</organism>
<dbReference type="OrthoDB" id="9799345at2"/>
<keyword evidence="3" id="KW-0804">Transcription</keyword>
<dbReference type="InterPro" id="IPR009057">
    <property type="entry name" value="Homeodomain-like_sf"/>
</dbReference>
<proteinExistence type="predicted"/>
<dbReference type="Proteomes" id="UP000462152">
    <property type="component" value="Unassembled WGS sequence"/>
</dbReference>
<gene>
    <name evidence="5" type="ORF">GMA10_10970</name>
</gene>
<evidence type="ECO:0000256" key="1">
    <source>
        <dbReference type="ARBA" id="ARBA00023015"/>
    </source>
</evidence>
<dbReference type="PANTHER" id="PTHR46796">
    <property type="entry name" value="HTH-TYPE TRANSCRIPTIONAL ACTIVATOR RHAS-RELATED"/>
    <property type="match status" value="1"/>
</dbReference>
<dbReference type="RefSeq" id="WP_129316359.1">
    <property type="nucleotide sequence ID" value="NZ_CP197643.1"/>
</dbReference>
<keyword evidence="1" id="KW-0805">Transcription regulation</keyword>
<dbReference type="Pfam" id="PF12833">
    <property type="entry name" value="HTH_18"/>
    <property type="match status" value="1"/>
</dbReference>
<evidence type="ECO:0000259" key="4">
    <source>
        <dbReference type="PROSITE" id="PS01124"/>
    </source>
</evidence>
<evidence type="ECO:0000256" key="3">
    <source>
        <dbReference type="ARBA" id="ARBA00023163"/>
    </source>
</evidence>
<evidence type="ECO:0000313" key="6">
    <source>
        <dbReference type="Proteomes" id="UP000462152"/>
    </source>
</evidence>
<dbReference type="InterPro" id="IPR018060">
    <property type="entry name" value="HTH_AraC"/>
</dbReference>
<dbReference type="SMART" id="SM00342">
    <property type="entry name" value="HTH_ARAC"/>
    <property type="match status" value="1"/>
</dbReference>
<sequence length="321" mass="35977">MTQYPAQETRASRSGLTPRQWQDFAARYFAPLRMTFPEGQDFRADVHQVAVGDVHLHDMVTDPHIVTRSPDLITEGEVAYCKLSLQLAGTSGLEQDGRQCRLYPGDLALYVTQRPYELSYTEPQHGLVVHFPASYVQMPPDQVRMVTARPITRGRGLGKVAVPLFEQLAQNMDLLHGAHAMNLIRSSLDMLVTVLSAEARDSGQDLSEGYLLHEAISYIEHHLDDPDLGPARIADYLYISVRQLHSRFAAHRLTVASYIRNRRLQAIRQDLANPLLGNETVHTISARYGLYDPSHVSKAFKAEYGESPSAYRARVLQADAA</sequence>
<dbReference type="InterPro" id="IPR035418">
    <property type="entry name" value="AraC-bd_2"/>
</dbReference>
<name>A0A7K1LKS3_9MICC</name>
<dbReference type="AlphaFoldDB" id="A0A7K1LKS3"/>